<dbReference type="EMBL" id="CP009962">
    <property type="protein sequence ID" value="AIY39890.1"/>
    <property type="molecule type" value="Genomic_DNA"/>
</dbReference>
<protein>
    <submittedName>
        <fullName evidence="1">Uncharacterized protein</fullName>
    </submittedName>
</protein>
<gene>
    <name evidence="1" type="ORF">LT85_0730</name>
</gene>
<sequence length="83" mass="9073">MSGSQFAATVIAKHFELQAILQGKPSAKEEVRDLVRHYAIKTGEELIYHDAQDDSNLSPLIGKAVKKLGEVAVVQLLRKAIGM</sequence>
<dbReference type="Proteomes" id="UP000030302">
    <property type="component" value="Chromosome"/>
</dbReference>
<organism evidence="1 2">
    <name type="scientific">Collimonas arenae</name>
    <dbReference type="NCBI Taxonomy" id="279058"/>
    <lineage>
        <taxon>Bacteria</taxon>
        <taxon>Pseudomonadati</taxon>
        <taxon>Pseudomonadota</taxon>
        <taxon>Betaproteobacteria</taxon>
        <taxon>Burkholderiales</taxon>
        <taxon>Oxalobacteraceae</taxon>
        <taxon>Collimonas</taxon>
    </lineage>
</organism>
<accession>A0A0A1F7W9</accession>
<proteinExistence type="predicted"/>
<dbReference type="AlphaFoldDB" id="A0A0A1F7W9"/>
<evidence type="ECO:0000313" key="2">
    <source>
        <dbReference type="Proteomes" id="UP000030302"/>
    </source>
</evidence>
<name>A0A0A1F7W9_9BURK</name>
<evidence type="ECO:0000313" key="1">
    <source>
        <dbReference type="EMBL" id="AIY39890.1"/>
    </source>
</evidence>
<reference evidence="2" key="1">
    <citation type="journal article" date="2014" name="Soil Biol. Biochem.">
        <title>Structure and function of bacterial communities in ageing soils: Insights from the Mendocino ecological staircase.</title>
        <authorList>
            <person name="Uroz S."/>
            <person name="Tech J.J."/>
            <person name="Sawaya N.A."/>
            <person name="Frey-Klett P."/>
            <person name="Leveau J.H.J."/>
        </authorList>
    </citation>
    <scope>NUCLEOTIDE SEQUENCE [LARGE SCALE GENOMIC DNA]</scope>
    <source>
        <strain evidence="2">Cal35</strain>
    </source>
</reference>
<dbReference type="HOGENOM" id="CLU_2536795_0_0_4"/>
<dbReference type="KEGG" id="care:LT85_0730"/>
<keyword evidence="2" id="KW-1185">Reference proteome</keyword>